<organism evidence="1 2">
    <name type="scientific">Trichoderma ghanense</name>
    <dbReference type="NCBI Taxonomy" id="65468"/>
    <lineage>
        <taxon>Eukaryota</taxon>
        <taxon>Fungi</taxon>
        <taxon>Dikarya</taxon>
        <taxon>Ascomycota</taxon>
        <taxon>Pezizomycotina</taxon>
        <taxon>Sordariomycetes</taxon>
        <taxon>Hypocreomycetidae</taxon>
        <taxon>Hypocreales</taxon>
        <taxon>Hypocreaceae</taxon>
        <taxon>Trichoderma</taxon>
    </lineage>
</organism>
<reference evidence="1 2" key="1">
    <citation type="submission" date="2018-01" db="EMBL/GenBank/DDBJ databases">
        <title>Genome characterization of the sugarcane-associated fungus Trichoderma ghanense CCMA-1212 and their application in lignocelulose bioconversion.</title>
        <authorList>
            <person name="Steindorff A.S."/>
            <person name="Mendes T.D."/>
            <person name="Vilela E.S.D."/>
            <person name="Rodrigues D.S."/>
            <person name="Formighieri E.F."/>
            <person name="Melo I.S."/>
            <person name="Favaro L.C.L."/>
        </authorList>
    </citation>
    <scope>NUCLEOTIDE SEQUENCE [LARGE SCALE GENOMIC DNA]</scope>
    <source>
        <strain evidence="1 2">CCMA-1212</strain>
    </source>
</reference>
<sequence length="100" mass="11346">MRNINAHVSLHAAVETRLDAEEADGDAETQRKFWRLDQQLEAAGFKSRQKQHRLVAVVCHKGLKPETIVKRWETKLVREGPQTAIVEDETRLAHGPGNEP</sequence>
<dbReference type="Proteomes" id="UP001642720">
    <property type="component" value="Unassembled WGS sequence"/>
</dbReference>
<accession>A0ABY2H1K0</accession>
<protein>
    <submittedName>
        <fullName evidence="1">Uncharacterized protein</fullName>
    </submittedName>
</protein>
<keyword evidence="2" id="KW-1185">Reference proteome</keyword>
<comment type="caution">
    <text evidence="1">The sequence shown here is derived from an EMBL/GenBank/DDBJ whole genome shotgun (WGS) entry which is preliminary data.</text>
</comment>
<evidence type="ECO:0000313" key="2">
    <source>
        <dbReference type="Proteomes" id="UP001642720"/>
    </source>
</evidence>
<proteinExistence type="predicted"/>
<gene>
    <name evidence="1" type="ORF">CCMA1212_006313</name>
</gene>
<name>A0ABY2H1K0_9HYPO</name>
<dbReference type="GeneID" id="300577992"/>
<evidence type="ECO:0000313" key="1">
    <source>
        <dbReference type="EMBL" id="TFB01661.1"/>
    </source>
</evidence>
<dbReference type="RefSeq" id="XP_073557862.1">
    <property type="nucleotide sequence ID" value="XM_073703542.1"/>
</dbReference>
<dbReference type="EMBL" id="PPTA01000008">
    <property type="protein sequence ID" value="TFB01661.1"/>
    <property type="molecule type" value="Genomic_DNA"/>
</dbReference>